<feature type="compositionally biased region" description="Basic and acidic residues" evidence="7">
    <location>
        <begin position="556"/>
        <end position="576"/>
    </location>
</feature>
<dbReference type="Gene3D" id="3.30.1370.210">
    <property type="match status" value="1"/>
</dbReference>
<dbReference type="Proteomes" id="UP000426265">
    <property type="component" value="Unassembled WGS sequence"/>
</dbReference>
<feature type="compositionally biased region" description="Basic and acidic residues" evidence="7">
    <location>
        <begin position="1"/>
        <end position="26"/>
    </location>
</feature>
<keyword evidence="3 5" id="KW-0862">Zinc</keyword>
<feature type="domain" description="C3H1-type" evidence="8">
    <location>
        <begin position="253"/>
        <end position="280"/>
    </location>
</feature>
<feature type="coiled-coil region" evidence="6">
    <location>
        <begin position="480"/>
        <end position="533"/>
    </location>
</feature>
<dbReference type="SMART" id="SM00356">
    <property type="entry name" value="ZnF_C3H1"/>
    <property type="match status" value="1"/>
</dbReference>
<keyword evidence="6" id="KW-0175">Coiled coil</keyword>
<feature type="compositionally biased region" description="Basic and acidic residues" evidence="7">
    <location>
        <begin position="81"/>
        <end position="108"/>
    </location>
</feature>
<gene>
    <name evidence="9" type="ORF">AN1_LOCUS3001</name>
</gene>
<evidence type="ECO:0000256" key="7">
    <source>
        <dbReference type="SAM" id="MobiDB-lite"/>
    </source>
</evidence>
<feature type="compositionally biased region" description="Polar residues" evidence="7">
    <location>
        <begin position="546"/>
        <end position="555"/>
    </location>
</feature>
<keyword evidence="4" id="KW-0238">DNA-binding</keyword>
<keyword evidence="1 5" id="KW-0479">Metal-binding</keyword>
<feature type="compositionally biased region" description="Basic and acidic residues" evidence="7">
    <location>
        <begin position="34"/>
        <end position="72"/>
    </location>
</feature>
<feature type="region of interest" description="Disordered" evidence="7">
    <location>
        <begin position="546"/>
        <end position="576"/>
    </location>
</feature>
<dbReference type="PANTHER" id="PTHR12506">
    <property type="entry name" value="PROTEIN PHOSPHATASE RELATED"/>
    <property type="match status" value="1"/>
</dbReference>
<feature type="compositionally biased region" description="Basic and acidic residues" evidence="7">
    <location>
        <begin position="323"/>
        <end position="362"/>
    </location>
</feature>
<feature type="region of interest" description="Disordered" evidence="7">
    <location>
        <begin position="186"/>
        <end position="217"/>
    </location>
</feature>
<evidence type="ECO:0000313" key="9">
    <source>
        <dbReference type="EMBL" id="VYS47512.1"/>
    </source>
</evidence>
<feature type="region of interest" description="Disordered" evidence="7">
    <location>
        <begin position="312"/>
        <end position="368"/>
    </location>
</feature>
<protein>
    <recommendedName>
        <fullName evidence="8">C3H1-type domain-containing protein</fullName>
    </recommendedName>
</protein>
<evidence type="ECO:0000256" key="1">
    <source>
        <dbReference type="ARBA" id="ARBA00022723"/>
    </source>
</evidence>
<dbReference type="PROSITE" id="PS50103">
    <property type="entry name" value="ZF_C3H1"/>
    <property type="match status" value="1"/>
</dbReference>
<evidence type="ECO:0000259" key="8">
    <source>
        <dbReference type="PROSITE" id="PS50103"/>
    </source>
</evidence>
<dbReference type="ExpressionAtlas" id="A0A654EJ20">
    <property type="expression patterns" value="baseline and differential"/>
</dbReference>
<dbReference type="InterPro" id="IPR036855">
    <property type="entry name" value="Znf_CCCH_sf"/>
</dbReference>
<dbReference type="GO" id="GO:0008270">
    <property type="term" value="F:zinc ion binding"/>
    <property type="evidence" value="ECO:0007669"/>
    <property type="project" value="UniProtKB-KW"/>
</dbReference>
<name>A0A654EJ20_ARATH</name>
<dbReference type="GO" id="GO:0003677">
    <property type="term" value="F:DNA binding"/>
    <property type="evidence" value="ECO:0007669"/>
    <property type="project" value="UniProtKB-KW"/>
</dbReference>
<accession>A0A654EJ20</accession>
<dbReference type="GO" id="GO:0003729">
    <property type="term" value="F:mRNA binding"/>
    <property type="evidence" value="ECO:0007669"/>
    <property type="project" value="UniProtKB-ARBA"/>
</dbReference>
<evidence type="ECO:0000256" key="6">
    <source>
        <dbReference type="SAM" id="Coils"/>
    </source>
</evidence>
<dbReference type="PANTHER" id="PTHR12506:SF79">
    <property type="entry name" value="ZINC FINGER C-X8-C-X5-C-X3-H TYPE FAMILY PROTEIN-RELATED"/>
    <property type="match status" value="1"/>
</dbReference>
<sequence length="576" mass="69352">MADAGDNQRRSDEKESISTEETKENEDLGSGRNDTGHHVYNEGHEEVLEYLKQERLKDADMQRKRHETESKSIEGTTPDIRLSDSGKGSDERTDKIQKADSVYKRSNADTRVSLPQQRRLKDVVEAHRVRRETESRLWHQERDRSLVWGGSEPRMRFDESTQGWRDSDYESKWRFHERTPDWDWRDSESRMRSHERTQDRRGSESQGVFDERTERRQEPVRWPGEECWCLRCRNGGSCRYNHPTQLPQELPVRNRLQICRYFLRGYCKFGSVCGFQHIRDRDVAEPMYENWSFDVRTQRRYEIEYSGFRPEKRAKTSLDSVEPDSRKRLEGLENKREQENPQEPERQRTEAQDNLQEFREQENPQNQIQINTERQRTMAHDNLQIVSDSRMHDPRRHDTELRLEREKMVNRELEKQRIEHLIDPLVRRYMQAKRDKEVEQRERASIESQRIVAQEILRQQRLQGMRENQNVDSRMHDPRRHDTELRLEREKMVNRELEKQRIEPLIGPLVRRYMQAKRDKEVEQRERASIESQRIVAQENLRQQRLQGMRENQNVDAHDQEKTQELGFKGKEGDGV</sequence>
<evidence type="ECO:0000256" key="2">
    <source>
        <dbReference type="ARBA" id="ARBA00022771"/>
    </source>
</evidence>
<evidence type="ECO:0000256" key="4">
    <source>
        <dbReference type="ARBA" id="ARBA00023125"/>
    </source>
</evidence>
<feature type="coiled-coil region" evidence="6">
    <location>
        <begin position="396"/>
        <end position="449"/>
    </location>
</feature>
<evidence type="ECO:0000256" key="5">
    <source>
        <dbReference type="PROSITE-ProRule" id="PRU00723"/>
    </source>
</evidence>
<dbReference type="InterPro" id="IPR050974">
    <property type="entry name" value="Plant_ZF_CCCH"/>
</dbReference>
<dbReference type="EMBL" id="CACRSJ010000104">
    <property type="protein sequence ID" value="VYS47512.1"/>
    <property type="molecule type" value="Genomic_DNA"/>
</dbReference>
<feature type="zinc finger region" description="C3H1-type" evidence="5">
    <location>
        <begin position="253"/>
        <end position="280"/>
    </location>
</feature>
<reference evidence="9 10" key="1">
    <citation type="submission" date="2019-11" db="EMBL/GenBank/DDBJ databases">
        <authorList>
            <person name="Jiao W.-B."/>
            <person name="Schneeberger K."/>
        </authorList>
    </citation>
    <scope>NUCLEOTIDE SEQUENCE [LARGE SCALE GENOMIC DNA]</scope>
    <source>
        <strain evidence="10">cv. An-1</strain>
    </source>
</reference>
<keyword evidence="2 5" id="KW-0863">Zinc-finger</keyword>
<feature type="region of interest" description="Disordered" evidence="7">
    <location>
        <begin position="1"/>
        <end position="115"/>
    </location>
</feature>
<evidence type="ECO:0000256" key="3">
    <source>
        <dbReference type="ARBA" id="ARBA00022833"/>
    </source>
</evidence>
<evidence type="ECO:0000313" key="10">
    <source>
        <dbReference type="Proteomes" id="UP000426265"/>
    </source>
</evidence>
<dbReference type="SUPFAM" id="SSF90229">
    <property type="entry name" value="CCCH zinc finger"/>
    <property type="match status" value="1"/>
</dbReference>
<dbReference type="InterPro" id="IPR000571">
    <property type="entry name" value="Znf_CCCH"/>
</dbReference>
<proteinExistence type="predicted"/>
<dbReference type="AlphaFoldDB" id="A0A654EJ20"/>
<organism evidence="9 10">
    <name type="scientific">Arabidopsis thaliana</name>
    <name type="common">Mouse-ear cress</name>
    <dbReference type="NCBI Taxonomy" id="3702"/>
    <lineage>
        <taxon>Eukaryota</taxon>
        <taxon>Viridiplantae</taxon>
        <taxon>Streptophyta</taxon>
        <taxon>Embryophyta</taxon>
        <taxon>Tracheophyta</taxon>
        <taxon>Spermatophyta</taxon>
        <taxon>Magnoliopsida</taxon>
        <taxon>eudicotyledons</taxon>
        <taxon>Gunneridae</taxon>
        <taxon>Pentapetalae</taxon>
        <taxon>rosids</taxon>
        <taxon>malvids</taxon>
        <taxon>Brassicales</taxon>
        <taxon>Brassicaceae</taxon>
        <taxon>Camelineae</taxon>
        <taxon>Arabidopsis</taxon>
    </lineage>
</organism>